<accession>A0A9P6GX40</accession>
<reference evidence="2 3" key="1">
    <citation type="journal article" date="2020" name="Genome Biol. Evol.">
        <title>Comparative genomics of strictly vertically transmitted, feminizing microsporidia endosymbionts of amphipod crustaceans.</title>
        <authorList>
            <person name="Cormier A."/>
            <person name="Chebbi M.A."/>
            <person name="Giraud I."/>
            <person name="Wattier R."/>
            <person name="Teixeira M."/>
            <person name="Gilbert C."/>
            <person name="Rigaud T."/>
            <person name="Cordaux R."/>
        </authorList>
    </citation>
    <scope>NUCLEOTIDE SEQUENCE [LARGE SCALE GENOMIC DNA]</scope>
    <source>
        <strain evidence="2 3">Ou3-Ou53</strain>
    </source>
</reference>
<name>A0A9P6GX40_9MICR</name>
<keyword evidence="3" id="KW-1185">Reference proteome</keyword>
<sequence length="387" mass="45772">METIINEILVEWNMRHTEMVDNNKEMSIKIDKLKEILEVHDFWQIRKFFTPAEKTRKRRKKSTKKEVNINKEKNIAKQHIEIENIIFSEKQKNIINIKCPSLTDLSKVKEINILKKESIKEKSIKKEAPLVEEETPKEEPENPFNTQPTSETPQNAPVKKIKNILECLKSKSKKKVEQNKENIMEHSIIIEDGEIKFFKNKEKKRLKEYLKETKKKQEPKTTKQEDSKIIKKEDLKTVKKEEPKAFKQKKPFDMVYDVGTNKFINQPEQERPKKETSPVKPINRPKAWTKDIPTGDGLYKQIIDKERFKSRSMMNSYKPKTTIPEMSSDDEDSYVGSFIPEENLEELISKQNHEEIQKYFCSEMSIDIEMLFPNIQDVSNNSPNKWV</sequence>
<dbReference type="EMBL" id="SBJO01000209">
    <property type="protein sequence ID" value="KAF9762111.1"/>
    <property type="molecule type" value="Genomic_DNA"/>
</dbReference>
<gene>
    <name evidence="2" type="ORF">NGRA_2206</name>
</gene>
<evidence type="ECO:0008006" key="4">
    <source>
        <dbReference type="Google" id="ProtNLM"/>
    </source>
</evidence>
<feature type="region of interest" description="Disordered" evidence="1">
    <location>
        <begin position="125"/>
        <end position="155"/>
    </location>
</feature>
<feature type="region of interest" description="Disordered" evidence="1">
    <location>
        <begin position="313"/>
        <end position="335"/>
    </location>
</feature>
<dbReference type="OrthoDB" id="2193638at2759"/>
<comment type="caution">
    <text evidence="2">The sequence shown here is derived from an EMBL/GenBank/DDBJ whole genome shotgun (WGS) entry which is preliminary data.</text>
</comment>
<evidence type="ECO:0000313" key="2">
    <source>
        <dbReference type="EMBL" id="KAF9762111.1"/>
    </source>
</evidence>
<evidence type="ECO:0000313" key="3">
    <source>
        <dbReference type="Proteomes" id="UP000740883"/>
    </source>
</evidence>
<dbReference type="AlphaFoldDB" id="A0A9P6GX40"/>
<feature type="compositionally biased region" description="Basic and acidic residues" evidence="1">
    <location>
        <begin position="268"/>
        <end position="277"/>
    </location>
</feature>
<dbReference type="Proteomes" id="UP000740883">
    <property type="component" value="Unassembled WGS sequence"/>
</dbReference>
<protein>
    <recommendedName>
        <fullName evidence="4">Inner centromere protein ARK-binding domain-containing protein</fullName>
    </recommendedName>
</protein>
<proteinExistence type="predicted"/>
<feature type="region of interest" description="Disordered" evidence="1">
    <location>
        <begin position="262"/>
        <end position="295"/>
    </location>
</feature>
<evidence type="ECO:0000256" key="1">
    <source>
        <dbReference type="SAM" id="MobiDB-lite"/>
    </source>
</evidence>
<organism evidence="2 3">
    <name type="scientific">Nosema granulosis</name>
    <dbReference type="NCBI Taxonomy" id="83296"/>
    <lineage>
        <taxon>Eukaryota</taxon>
        <taxon>Fungi</taxon>
        <taxon>Fungi incertae sedis</taxon>
        <taxon>Microsporidia</taxon>
        <taxon>Nosematidae</taxon>
        <taxon>Nosema</taxon>
    </lineage>
</organism>
<feature type="compositionally biased region" description="Polar residues" evidence="1">
    <location>
        <begin position="144"/>
        <end position="155"/>
    </location>
</feature>